<feature type="non-terminal residue" evidence="1">
    <location>
        <position position="56"/>
    </location>
</feature>
<reference evidence="2" key="1">
    <citation type="submission" date="2013-09" db="EMBL/GenBank/DDBJ databases">
        <title>Corchorus olitorius genome sequencing.</title>
        <authorList>
            <person name="Alam M."/>
            <person name="Haque M.S."/>
            <person name="Islam M.S."/>
            <person name="Emdad E.M."/>
            <person name="Islam M.M."/>
            <person name="Ahmed B."/>
            <person name="Halim A."/>
            <person name="Hossen Q.M.M."/>
            <person name="Hossain M.Z."/>
            <person name="Ahmed R."/>
            <person name="Khan M.M."/>
            <person name="Islam R."/>
            <person name="Rashid M.M."/>
            <person name="Khan S.A."/>
            <person name="Rahman M.S."/>
            <person name="Alam M."/>
            <person name="Yahiya A.S."/>
            <person name="Khan M.S."/>
            <person name="Azam M.S."/>
            <person name="Haque T."/>
            <person name="Lashkar M.Z.H."/>
            <person name="Akhand A.I."/>
            <person name="Morshed G."/>
            <person name="Roy S."/>
            <person name="Uddin K.S."/>
            <person name="Rabeya T."/>
            <person name="Hossain A.S."/>
            <person name="Chowdhury A."/>
            <person name="Snigdha A.R."/>
            <person name="Mortoza M.S."/>
            <person name="Matin S.A."/>
            <person name="Hoque S.M.E."/>
            <person name="Islam M.K."/>
            <person name="Roy D.K."/>
            <person name="Haider R."/>
            <person name="Moosa M.M."/>
            <person name="Elias S.M."/>
            <person name="Hasan A.M."/>
            <person name="Jahan S."/>
            <person name="Shafiuddin M."/>
            <person name="Mahmood N."/>
            <person name="Shommy N.S."/>
        </authorList>
    </citation>
    <scope>NUCLEOTIDE SEQUENCE [LARGE SCALE GENOMIC DNA]</scope>
    <source>
        <strain evidence="2">cv. O-4</strain>
    </source>
</reference>
<evidence type="ECO:0000313" key="1">
    <source>
        <dbReference type="EMBL" id="OMP13030.1"/>
    </source>
</evidence>
<dbReference type="EMBL" id="AWUE01005335">
    <property type="protein sequence ID" value="OMP13030.1"/>
    <property type="molecule type" value="Genomic_DNA"/>
</dbReference>
<proteinExistence type="predicted"/>
<dbReference type="OrthoDB" id="10522397at2759"/>
<keyword evidence="2" id="KW-1185">Reference proteome</keyword>
<name>A0A1R3L149_9ROSI</name>
<dbReference type="Proteomes" id="UP000187203">
    <property type="component" value="Unassembled WGS sequence"/>
</dbReference>
<accession>A0A1R3L149</accession>
<sequence length="56" mass="6457">VDVMIKDHFFQAVTISVKVNNNEWNLTSVYGSPSPGTREQLWSYLKDKSDQGDKPW</sequence>
<dbReference type="AlphaFoldDB" id="A0A1R3L149"/>
<comment type="caution">
    <text evidence="1">The sequence shown here is derived from an EMBL/GenBank/DDBJ whole genome shotgun (WGS) entry which is preliminary data.</text>
</comment>
<gene>
    <name evidence="1" type="ORF">COLO4_02399</name>
</gene>
<feature type="non-terminal residue" evidence="1">
    <location>
        <position position="1"/>
    </location>
</feature>
<protein>
    <submittedName>
        <fullName evidence="1">Uncharacterized protein</fullName>
    </submittedName>
</protein>
<evidence type="ECO:0000313" key="2">
    <source>
        <dbReference type="Proteomes" id="UP000187203"/>
    </source>
</evidence>
<organism evidence="1 2">
    <name type="scientific">Corchorus olitorius</name>
    <dbReference type="NCBI Taxonomy" id="93759"/>
    <lineage>
        <taxon>Eukaryota</taxon>
        <taxon>Viridiplantae</taxon>
        <taxon>Streptophyta</taxon>
        <taxon>Embryophyta</taxon>
        <taxon>Tracheophyta</taxon>
        <taxon>Spermatophyta</taxon>
        <taxon>Magnoliopsida</taxon>
        <taxon>eudicotyledons</taxon>
        <taxon>Gunneridae</taxon>
        <taxon>Pentapetalae</taxon>
        <taxon>rosids</taxon>
        <taxon>malvids</taxon>
        <taxon>Malvales</taxon>
        <taxon>Malvaceae</taxon>
        <taxon>Grewioideae</taxon>
        <taxon>Apeibeae</taxon>
        <taxon>Corchorus</taxon>
    </lineage>
</organism>